<organism evidence="2 3">
    <name type="scientific">Microcaecilia unicolor</name>
    <dbReference type="NCBI Taxonomy" id="1415580"/>
    <lineage>
        <taxon>Eukaryota</taxon>
        <taxon>Metazoa</taxon>
        <taxon>Chordata</taxon>
        <taxon>Craniata</taxon>
        <taxon>Vertebrata</taxon>
        <taxon>Euteleostomi</taxon>
        <taxon>Amphibia</taxon>
        <taxon>Gymnophiona</taxon>
        <taxon>Siphonopidae</taxon>
        <taxon>Microcaecilia</taxon>
    </lineage>
</organism>
<dbReference type="OrthoDB" id="9940875at2759"/>
<accession>A0A6P7Z135</accession>
<reference evidence="3" key="1">
    <citation type="submission" date="2025-08" db="UniProtKB">
        <authorList>
            <consortium name="RefSeq"/>
        </authorList>
    </citation>
    <scope>IDENTIFICATION</scope>
</reference>
<name>A0A6P7Z135_9AMPH</name>
<feature type="region of interest" description="Disordered" evidence="1">
    <location>
        <begin position="1"/>
        <end position="68"/>
    </location>
</feature>
<feature type="compositionally biased region" description="Polar residues" evidence="1">
    <location>
        <begin position="9"/>
        <end position="18"/>
    </location>
</feature>
<dbReference type="GeneID" id="115477597"/>
<evidence type="ECO:0000313" key="3">
    <source>
        <dbReference type="RefSeq" id="XP_030070446.1"/>
    </source>
</evidence>
<evidence type="ECO:0000313" key="2">
    <source>
        <dbReference type="Proteomes" id="UP000515156"/>
    </source>
</evidence>
<dbReference type="InParanoid" id="A0A6P7Z135"/>
<dbReference type="AlphaFoldDB" id="A0A6P7Z135"/>
<gene>
    <name evidence="3" type="primary">LOC115477597</name>
</gene>
<dbReference type="KEGG" id="muo:115477597"/>
<dbReference type="Proteomes" id="UP000515156">
    <property type="component" value="Chromosome 9"/>
</dbReference>
<evidence type="ECO:0000256" key="1">
    <source>
        <dbReference type="SAM" id="MobiDB-lite"/>
    </source>
</evidence>
<proteinExistence type="predicted"/>
<feature type="region of interest" description="Disordered" evidence="1">
    <location>
        <begin position="162"/>
        <end position="188"/>
    </location>
</feature>
<keyword evidence="2" id="KW-1185">Reference proteome</keyword>
<sequence length="303" mass="34768">MPSRKNRIGISSTIASSTKPEDLGQILQEEPPEVQKSEHRALKTKPRKMKEPPIKSKSEDGSREGPAPAEPKLVMVVLRPFGLRILRYSPVPTVNVSVQHLRNIAIKKRHKKEKTHERTPWVRIKKPTDSWLESSNNEALKEWLRNKTALLRRERTIQKEQKKLEQRKEKEMEREKQLRNAESERMVRQWMERKRQEQKMNRMQSSAISPNKPARQRVPPTGRVMATRMSLELVVSETDRADVNKSVPGRRISDPAENTELQKLESDIAQGAEGICETTMKPTKTWFALPGPAPGENSDLCGA</sequence>
<feature type="compositionally biased region" description="Basic and acidic residues" evidence="1">
    <location>
        <begin position="49"/>
        <end position="63"/>
    </location>
</feature>
<dbReference type="RefSeq" id="XP_030070446.1">
    <property type="nucleotide sequence ID" value="XM_030214586.1"/>
</dbReference>
<protein>
    <submittedName>
        <fullName evidence="3">Reticulocyte-binding protein 2 homolog a-like</fullName>
    </submittedName>
</protein>